<evidence type="ECO:0000313" key="9">
    <source>
        <dbReference type="EMBL" id="MDX8330166.1"/>
    </source>
</evidence>
<gene>
    <name evidence="9" type="ORF">RMS29_13075</name>
</gene>
<dbReference type="Pfam" id="PF01435">
    <property type="entry name" value="Peptidase_M48"/>
    <property type="match status" value="1"/>
</dbReference>
<comment type="cofactor">
    <cofactor evidence="1">
        <name>Zn(2+)</name>
        <dbReference type="ChEBI" id="CHEBI:29105"/>
    </cofactor>
</comment>
<dbReference type="GeneID" id="86881754"/>
<dbReference type="PANTHER" id="PTHR22726:SF1">
    <property type="entry name" value="METALLOENDOPEPTIDASE OMA1, MITOCHONDRIAL"/>
    <property type="match status" value="1"/>
</dbReference>
<dbReference type="RefSeq" id="WP_245445447.1">
    <property type="nucleotide sequence ID" value="NZ_CP192764.1"/>
</dbReference>
<dbReference type="InterPro" id="IPR051156">
    <property type="entry name" value="Mito/Outer_Membr_Metalloprot"/>
</dbReference>
<keyword evidence="4" id="KW-0378">Hydrolase</keyword>
<keyword evidence="10" id="KW-1185">Reference proteome</keyword>
<dbReference type="InterPro" id="IPR001915">
    <property type="entry name" value="Peptidase_M48"/>
</dbReference>
<evidence type="ECO:0000256" key="6">
    <source>
        <dbReference type="ARBA" id="ARBA00023049"/>
    </source>
</evidence>
<evidence type="ECO:0000256" key="3">
    <source>
        <dbReference type="ARBA" id="ARBA00022723"/>
    </source>
</evidence>
<feature type="compositionally biased region" description="Basic and acidic residues" evidence="7">
    <location>
        <begin position="88"/>
        <end position="99"/>
    </location>
</feature>
<feature type="domain" description="LysM" evidence="8">
    <location>
        <begin position="483"/>
        <end position="530"/>
    </location>
</feature>
<accession>A0ABU4VZL5</accession>
<protein>
    <submittedName>
        <fullName evidence="9">M48 family metalloprotease</fullName>
    </submittedName>
</protein>
<feature type="compositionally biased region" description="Polar residues" evidence="7">
    <location>
        <begin position="73"/>
        <end position="87"/>
    </location>
</feature>
<dbReference type="PANTHER" id="PTHR22726">
    <property type="entry name" value="METALLOENDOPEPTIDASE OMA1"/>
    <property type="match status" value="1"/>
</dbReference>
<sequence>MPLGVIEYSGLQLTDDQERLEQTGRMMTCVKAPQSHTSGQNVWQRGKSVRRILTLVTAGLILSSCQSLFSPSYQSSLKPSDNPQTVEEVQKNDPRAQMGAREHPRIVASYGGEYHDDKTERLVARIAGALTAVSENPQQSYRITILNSPAINAFALPGGYLYVTRGLLALANDASEVAAVLSHEMGHVTANHGIERQRREEAEVIASRVVAEVLSSDLAGKQALARGKLRLAAFSRQQELQADVIGVRMLGEAGYDPYASPRFLDSMAAYARFTSADPDSDQSLDFLSSHPNTPQRIELAKRHARAFGQEGQVGDKGREWFLNGIDGLLYGDSPQEGYVRGNTFLHGTLGIRFDVPEGFQIDNKVEAVLATGPGEMAIRFDGVADPKQTSLANYLTSGWVAGLVPETVRETEINGLPAATARATADKWDFDVTVIRVGQQIFRFLTAVPKGSAQLETVANVLRTSFRKMTPQEIAALKPLRVRVVTTKADDTVASLAARMMGTDRKLELFRVLNAMSATATIQPGQRVKIISE</sequence>
<keyword evidence="3" id="KW-0479">Metal-binding</keyword>
<organism evidence="9 10">
    <name type="scientific">Agrobacterium rosae</name>
    <dbReference type="NCBI Taxonomy" id="1972867"/>
    <lineage>
        <taxon>Bacteria</taxon>
        <taxon>Pseudomonadati</taxon>
        <taxon>Pseudomonadota</taxon>
        <taxon>Alphaproteobacteria</taxon>
        <taxon>Hyphomicrobiales</taxon>
        <taxon>Rhizobiaceae</taxon>
        <taxon>Rhizobium/Agrobacterium group</taxon>
        <taxon>Agrobacterium</taxon>
    </lineage>
</organism>
<evidence type="ECO:0000256" key="2">
    <source>
        <dbReference type="ARBA" id="ARBA00022670"/>
    </source>
</evidence>
<keyword evidence="6 9" id="KW-0482">Metalloprotease</keyword>
<dbReference type="GO" id="GO:0008237">
    <property type="term" value="F:metallopeptidase activity"/>
    <property type="evidence" value="ECO:0007669"/>
    <property type="project" value="UniProtKB-KW"/>
</dbReference>
<evidence type="ECO:0000256" key="1">
    <source>
        <dbReference type="ARBA" id="ARBA00001947"/>
    </source>
</evidence>
<dbReference type="Proteomes" id="UP001277561">
    <property type="component" value="Unassembled WGS sequence"/>
</dbReference>
<dbReference type="EMBL" id="JAVRAD010000005">
    <property type="protein sequence ID" value="MDX8330166.1"/>
    <property type="molecule type" value="Genomic_DNA"/>
</dbReference>
<dbReference type="InterPro" id="IPR018392">
    <property type="entry name" value="LysM"/>
</dbReference>
<evidence type="ECO:0000256" key="5">
    <source>
        <dbReference type="ARBA" id="ARBA00022833"/>
    </source>
</evidence>
<evidence type="ECO:0000256" key="7">
    <source>
        <dbReference type="SAM" id="MobiDB-lite"/>
    </source>
</evidence>
<name>A0ABU4VZL5_9HYPH</name>
<keyword evidence="2" id="KW-0645">Protease</keyword>
<feature type="region of interest" description="Disordered" evidence="7">
    <location>
        <begin position="73"/>
        <end position="99"/>
    </location>
</feature>
<proteinExistence type="predicted"/>
<keyword evidence="5" id="KW-0862">Zinc</keyword>
<evidence type="ECO:0000256" key="4">
    <source>
        <dbReference type="ARBA" id="ARBA00022801"/>
    </source>
</evidence>
<dbReference type="PROSITE" id="PS51782">
    <property type="entry name" value="LYSM"/>
    <property type="match status" value="1"/>
</dbReference>
<reference evidence="9" key="1">
    <citation type="journal article" date="2023" name="Phytobiomes J">
        <title>Deciphering the key players within the bacterial microbiota associated with aerial crown gall tumors on rhododendron: Insights into the gallobiome.</title>
        <authorList>
            <person name="Kuzmanovic N."/>
            <person name="Nesme J."/>
            <person name="Wolf J."/>
            <person name="Neumann-Schaal M."/>
            <person name="Petersen J."/>
            <person name="Fernandez-Gnecco G."/>
            <person name="Sproeer C."/>
            <person name="Bunk B."/>
            <person name="Overmann J."/>
            <person name="Sorensen S.J."/>
            <person name="Idczak E."/>
            <person name="Smalla K."/>
        </authorList>
    </citation>
    <scope>NUCLEOTIDE SEQUENCE [LARGE SCALE GENOMIC DNA]</scope>
    <source>
        <strain evidence="9">Rho-14.1</strain>
    </source>
</reference>
<comment type="caution">
    <text evidence="9">The sequence shown here is derived from an EMBL/GenBank/DDBJ whole genome shotgun (WGS) entry which is preliminary data.</text>
</comment>
<evidence type="ECO:0000259" key="8">
    <source>
        <dbReference type="PROSITE" id="PS51782"/>
    </source>
</evidence>
<evidence type="ECO:0000313" key="10">
    <source>
        <dbReference type="Proteomes" id="UP001277561"/>
    </source>
</evidence>
<dbReference type="CDD" id="cd07324">
    <property type="entry name" value="M48C_Oma1-like"/>
    <property type="match status" value="1"/>
</dbReference>
<dbReference type="Gene3D" id="3.30.2010.10">
    <property type="entry name" value="Metalloproteases ('zincins'), catalytic domain"/>
    <property type="match status" value="1"/>
</dbReference>